<accession>A0A7C4VRQ8</accession>
<protein>
    <submittedName>
        <fullName evidence="1">Uncharacterized protein</fullName>
    </submittedName>
</protein>
<dbReference type="AlphaFoldDB" id="A0A7C4VRQ8"/>
<evidence type="ECO:0000313" key="1">
    <source>
        <dbReference type="EMBL" id="HGU33592.1"/>
    </source>
</evidence>
<gene>
    <name evidence="1" type="ORF">ENS29_12125</name>
</gene>
<name>A0A7C4VRQ8_9BACT</name>
<reference evidence="1" key="1">
    <citation type="journal article" date="2020" name="mSystems">
        <title>Genome- and Community-Level Interaction Insights into Carbon Utilization and Element Cycling Functions of Hydrothermarchaeota in Hydrothermal Sediment.</title>
        <authorList>
            <person name="Zhou Z."/>
            <person name="Liu Y."/>
            <person name="Xu W."/>
            <person name="Pan J."/>
            <person name="Luo Z.H."/>
            <person name="Li M."/>
        </authorList>
    </citation>
    <scope>NUCLEOTIDE SEQUENCE [LARGE SCALE GENOMIC DNA]</scope>
    <source>
        <strain evidence="1">SpSt-477</strain>
    </source>
</reference>
<proteinExistence type="predicted"/>
<dbReference type="EMBL" id="DSUH01000277">
    <property type="protein sequence ID" value="HGU33592.1"/>
    <property type="molecule type" value="Genomic_DNA"/>
</dbReference>
<organism evidence="1">
    <name type="scientific">Desulfatirhabdium butyrativorans</name>
    <dbReference type="NCBI Taxonomy" id="340467"/>
    <lineage>
        <taxon>Bacteria</taxon>
        <taxon>Pseudomonadati</taxon>
        <taxon>Thermodesulfobacteriota</taxon>
        <taxon>Desulfobacteria</taxon>
        <taxon>Desulfobacterales</taxon>
        <taxon>Desulfatirhabdiaceae</taxon>
        <taxon>Desulfatirhabdium</taxon>
    </lineage>
</organism>
<sequence>MTERICRLNIQVAERNREETWLVEESQMESVLASINDLFSRRFPKLPTRGNGLQTAQVYPINGFMNAFMVLKSRRSIIEIG</sequence>
<comment type="caution">
    <text evidence="1">The sequence shown here is derived from an EMBL/GenBank/DDBJ whole genome shotgun (WGS) entry which is preliminary data.</text>
</comment>